<keyword evidence="1" id="KW-0732">Signal</keyword>
<gene>
    <name evidence="2" type="ORF">IFO71_19010</name>
</gene>
<sequence>MLRFILLALLFSLPLSASAQASPLADRPIAARAMAELQQLNLSAVQKQQLVAIALDARNRQQAISVDQQALLDTAQPALESGQADLIALTVQQQAITDRRIDAARATRDQLLAFYTDLDPTQRQQVQAWMANAITRIDALRALSETFQPWPALH</sequence>
<name>A0AAW3ZUS4_9GAMM</name>
<accession>A0AAW3ZUS4</accession>
<evidence type="ECO:0000313" key="2">
    <source>
        <dbReference type="EMBL" id="MBD8527841.1"/>
    </source>
</evidence>
<dbReference type="EMBL" id="JACYTR010000067">
    <property type="protein sequence ID" value="MBD8527841.1"/>
    <property type="molecule type" value="Genomic_DNA"/>
</dbReference>
<dbReference type="Proteomes" id="UP000613768">
    <property type="component" value="Unassembled WGS sequence"/>
</dbReference>
<dbReference type="Pfam" id="PF07813">
    <property type="entry name" value="LTXXQ"/>
    <property type="match status" value="1"/>
</dbReference>
<keyword evidence="3" id="KW-1185">Reference proteome</keyword>
<protein>
    <recommendedName>
        <fullName evidence="4">LTXXQ motif family protein</fullName>
    </recommendedName>
</protein>
<evidence type="ECO:0000256" key="1">
    <source>
        <dbReference type="SAM" id="SignalP"/>
    </source>
</evidence>
<comment type="caution">
    <text evidence="2">The sequence shown here is derived from an EMBL/GenBank/DDBJ whole genome shotgun (WGS) entry which is preliminary data.</text>
</comment>
<feature type="chain" id="PRO_5043643929" description="LTXXQ motif family protein" evidence="1">
    <location>
        <begin position="22"/>
        <end position="154"/>
    </location>
</feature>
<reference evidence="2 3" key="1">
    <citation type="submission" date="2020-09" db="EMBL/GenBank/DDBJ databases">
        <title>Pseudoxanthomonas sp. CAU 1598 isolated from sand of Yaerae Beach.</title>
        <authorList>
            <person name="Kim W."/>
        </authorList>
    </citation>
    <scope>NUCLEOTIDE SEQUENCE [LARGE SCALE GENOMIC DNA]</scope>
    <source>
        <strain evidence="2 3">CAU 1598</strain>
    </source>
</reference>
<evidence type="ECO:0000313" key="3">
    <source>
        <dbReference type="Proteomes" id="UP000613768"/>
    </source>
</evidence>
<feature type="signal peptide" evidence="1">
    <location>
        <begin position="1"/>
        <end position="21"/>
    </location>
</feature>
<evidence type="ECO:0008006" key="4">
    <source>
        <dbReference type="Google" id="ProtNLM"/>
    </source>
</evidence>
<dbReference type="AlphaFoldDB" id="A0AAW3ZUS4"/>
<dbReference type="InterPro" id="IPR012899">
    <property type="entry name" value="LTXXQ"/>
</dbReference>
<proteinExistence type="predicted"/>
<dbReference type="RefSeq" id="WP_192031263.1">
    <property type="nucleotide sequence ID" value="NZ_JACYTR010000067.1"/>
</dbReference>
<organism evidence="2 3">
    <name type="scientific">Pseudomarimonas arenosa</name>
    <dbReference type="NCBI Taxonomy" id="2774145"/>
    <lineage>
        <taxon>Bacteria</taxon>
        <taxon>Pseudomonadati</taxon>
        <taxon>Pseudomonadota</taxon>
        <taxon>Gammaproteobacteria</taxon>
        <taxon>Lysobacterales</taxon>
        <taxon>Lysobacteraceae</taxon>
        <taxon>Pseudomarimonas</taxon>
    </lineage>
</organism>